<protein>
    <recommendedName>
        <fullName evidence="2">Reverse transcriptase domain-containing protein</fullName>
    </recommendedName>
</protein>
<dbReference type="Proteomes" id="UP000626656">
    <property type="component" value="Unassembled WGS sequence"/>
</dbReference>
<reference evidence="3 4" key="1">
    <citation type="submission" date="2020-05" db="EMBL/GenBank/DDBJ databases">
        <authorList>
            <person name="Petersen J."/>
            <person name="Sayavedra L."/>
        </authorList>
    </citation>
    <scope>NUCLEOTIDE SEQUENCE [LARGE SCALE GENOMIC DNA]</scope>
    <source>
        <strain evidence="3">B azoricus SOX ET2 1586I</strain>
    </source>
</reference>
<dbReference type="Pfam" id="PF00078">
    <property type="entry name" value="RVT_1"/>
    <property type="match status" value="1"/>
</dbReference>
<dbReference type="SUPFAM" id="SSF56672">
    <property type="entry name" value="DNA/RNA polymerases"/>
    <property type="match status" value="1"/>
</dbReference>
<dbReference type="CDD" id="cd01650">
    <property type="entry name" value="RT_nLTR_like"/>
    <property type="match status" value="1"/>
</dbReference>
<evidence type="ECO:0000313" key="4">
    <source>
        <dbReference type="Proteomes" id="UP000626656"/>
    </source>
</evidence>
<evidence type="ECO:0000313" key="3">
    <source>
        <dbReference type="EMBL" id="CAB5498515.1"/>
    </source>
</evidence>
<dbReference type="PANTHER" id="PTHR31635:SF196">
    <property type="entry name" value="REVERSE TRANSCRIPTASE DOMAIN-CONTAINING PROTEIN-RELATED"/>
    <property type="match status" value="1"/>
</dbReference>
<dbReference type="InterPro" id="IPR043502">
    <property type="entry name" value="DNA/RNA_pol_sf"/>
</dbReference>
<dbReference type="RefSeq" id="WP_202784036.1">
    <property type="nucleotide sequence ID" value="NZ_CAHJWF010000085.1"/>
</dbReference>
<dbReference type="Gene3D" id="3.60.10.10">
    <property type="entry name" value="Endonuclease/exonuclease/phosphatase"/>
    <property type="match status" value="1"/>
</dbReference>
<gene>
    <name evidence="3" type="ORF">AZO1586I_348</name>
</gene>
<dbReference type="PANTHER" id="PTHR31635">
    <property type="entry name" value="REVERSE TRANSCRIPTASE DOMAIN-CONTAINING PROTEIN-RELATED"/>
    <property type="match status" value="1"/>
</dbReference>
<evidence type="ECO:0000259" key="2">
    <source>
        <dbReference type="PROSITE" id="PS50878"/>
    </source>
</evidence>
<dbReference type="PROSITE" id="PS50878">
    <property type="entry name" value="RT_POL"/>
    <property type="match status" value="1"/>
</dbReference>
<dbReference type="Pfam" id="PF03372">
    <property type="entry name" value="Exo_endo_phos"/>
    <property type="match status" value="1"/>
</dbReference>
<accession>A0ABM8M781</accession>
<dbReference type="InterPro" id="IPR036691">
    <property type="entry name" value="Endo/exonu/phosph_ase_sf"/>
</dbReference>
<feature type="domain" description="Reverse transcriptase" evidence="2">
    <location>
        <begin position="513"/>
        <end position="787"/>
    </location>
</feature>
<dbReference type="InterPro" id="IPR026960">
    <property type="entry name" value="RVT-Znf"/>
</dbReference>
<keyword evidence="1" id="KW-0175">Coiled coil</keyword>
<dbReference type="Pfam" id="PF13966">
    <property type="entry name" value="zf-RVT"/>
    <property type="match status" value="1"/>
</dbReference>
<keyword evidence="4" id="KW-1185">Reference proteome</keyword>
<proteinExistence type="predicted"/>
<organism evidence="3 4">
    <name type="scientific">Bathymodiolus thermophilus thioautotrophic gill symbiont</name>
    <dbReference type="NCBI Taxonomy" id="2360"/>
    <lineage>
        <taxon>Bacteria</taxon>
        <taxon>Pseudomonadati</taxon>
        <taxon>Pseudomonadota</taxon>
        <taxon>Gammaproteobacteria</taxon>
        <taxon>sulfur-oxidizing symbionts</taxon>
    </lineage>
</organism>
<dbReference type="InterPro" id="IPR000477">
    <property type="entry name" value="RT_dom"/>
</dbReference>
<dbReference type="EMBL" id="CAHJWF010000085">
    <property type="protein sequence ID" value="CAB5498515.1"/>
    <property type="molecule type" value="Genomic_DNA"/>
</dbReference>
<dbReference type="CDD" id="cd09076">
    <property type="entry name" value="L1-EN"/>
    <property type="match status" value="1"/>
</dbReference>
<sequence length="1266" mass="148151">MASVKILSVNCQGLGNIVKRTDVFNYLKKKQCNIYCLQDTHFTRENEKSIRSSWDYECYFSSFTSNARGTAILFNNNFEFNILKEKRDINGNYLVLDINVDKINFTLVSIYGPNDDNPQFYENIMSIVEEFGNENFIICGDFNLVLCPELDYCNYLHVNNPKSREKVLELIEERSLIDPYRQLYPDSFRYTWRKKNPFRQARLDFFLFTESMLTNLKNCTIDPSYRSDHSMIILSLVFNPFNKGKGLWKFNNSLLYEKDYSKIVREKIIDLKKQYAALIYNRDKIQEIDDNELQLTINIQLFLEMLLLEIRGKTISFASYIKKIKEQRFRDLQEEIATLEKNVTENSIENLETKKHELESLRNEKMKGKLVRSRAQWVDEGEKPTKYFCGLESKNYTSKIIPKVEKDNGEIVTDQKEILKEVQYFYENLYKNKDEDKGCSLKDIVEGLKGASIRKLTEEEKDNLEGEIGSFEAGEILKKMKNNKSPGSDGFTSEFLKFFWKDLKVFVIGSLNYGYSLGSLSVTQKQGIITCLPKGDKSRHFLKNWRPISLLNTVYKIGSGVIANRIKKVLPTLINNDQTGFIAGRYIGENIRLLFDIMEYAEENDIPGLFLLIDFEKAFDSISWNFLNNILKFFNFGESVQKWVKTFYNNIKSAVNQGGNLSEFFRIERGCRQGDPLSPYLFILCAEIMAIKIRENPKIKGIKVLHSEHEISQFADDTSVILDGSEESLNETLLELEWFKKISGLKINFSKTQVIWIGSKKYSSDRLCENWNLSWGKTTFTVLGINFDVDISKITKINYEKYFKKMKGLFKQWNKRNLTPIGKITVVKSLILPVLNHLFIALPNPSIEIIKDIEAMLYTFIWKSSVNRVKKDIMQKKYQEGGLKMINIHSFILALKSTWIRRLFFNNCKWQNIFMSSIDINKLSCGGSGYIEQVIESVKNQFWKDVLYAWKSVIEKDENKDWTNFLANTVWLNKQVKIDKRTIFYPEWFNRGVKFVNDFVNDDGSFLTLDQFSNKFGLCVNFLQYNGVISSLRQMLKLYPYGDKSSNLQTPFVPLSLQNIFRSSKGSKDMYTILNKNSSVPTAQRKWNTVFDINSNEWKQIYILPFKATACTKLHWFQFRINHNILATNYFLKKIKIIDDANCNFCQKENETIEHIFWGCENVQNLLGQVNSWFGDKDINQTFLKKTLIFGDVDKVYKDDVYNAILLNIKYYIYTNRCLKKKLSFHSLKACLINLYKTEKMIAVRNQRIAEFQLHWSAFEKLFEDC</sequence>
<name>A0ABM8M781_9GAMM</name>
<dbReference type="InterPro" id="IPR005135">
    <property type="entry name" value="Endo/exonuclease/phosphatase"/>
</dbReference>
<feature type="coiled-coil region" evidence="1">
    <location>
        <begin position="322"/>
        <end position="368"/>
    </location>
</feature>
<comment type="caution">
    <text evidence="3">The sequence shown here is derived from an EMBL/GenBank/DDBJ whole genome shotgun (WGS) entry which is preliminary data.</text>
</comment>
<evidence type="ECO:0000256" key="1">
    <source>
        <dbReference type="SAM" id="Coils"/>
    </source>
</evidence>
<dbReference type="SUPFAM" id="SSF56219">
    <property type="entry name" value="DNase I-like"/>
    <property type="match status" value="1"/>
</dbReference>